<comment type="caution">
    <text evidence="2">The sequence shown here is derived from an EMBL/GenBank/DDBJ whole genome shotgun (WGS) entry which is preliminary data.</text>
</comment>
<accession>A0ABW3Z615</accession>
<dbReference type="PANTHER" id="PTHR38602">
    <property type="entry name" value="INNER MEMBRANE PROTEIN-RELATED"/>
    <property type="match status" value="1"/>
</dbReference>
<dbReference type="InterPro" id="IPR019201">
    <property type="entry name" value="DUF2065"/>
</dbReference>
<dbReference type="Pfam" id="PF09838">
    <property type="entry name" value="DUF2065"/>
    <property type="match status" value="1"/>
</dbReference>
<keyword evidence="1" id="KW-0812">Transmembrane</keyword>
<feature type="transmembrane region" description="Helical" evidence="1">
    <location>
        <begin position="40"/>
        <end position="59"/>
    </location>
</feature>
<sequence>MTDFVAALGLVLVIEGVLFAALPGAAKRSCAHVLATPDGLLRGVGLAAAVLGVGVIWLIRG</sequence>
<evidence type="ECO:0000313" key="2">
    <source>
        <dbReference type="EMBL" id="MFD1331671.1"/>
    </source>
</evidence>
<proteinExistence type="predicted"/>
<protein>
    <submittedName>
        <fullName evidence="2">DUF2065 domain-containing protein</fullName>
    </submittedName>
</protein>
<evidence type="ECO:0000313" key="3">
    <source>
        <dbReference type="Proteomes" id="UP001597171"/>
    </source>
</evidence>
<organism evidence="2 3">
    <name type="scientific">Methylopila musalis</name>
    <dbReference type="NCBI Taxonomy" id="1134781"/>
    <lineage>
        <taxon>Bacteria</taxon>
        <taxon>Pseudomonadati</taxon>
        <taxon>Pseudomonadota</taxon>
        <taxon>Alphaproteobacteria</taxon>
        <taxon>Hyphomicrobiales</taxon>
        <taxon>Methylopilaceae</taxon>
        <taxon>Methylopila</taxon>
    </lineage>
</organism>
<name>A0ABW3Z615_9HYPH</name>
<gene>
    <name evidence="2" type="ORF">ACFQ4O_06615</name>
</gene>
<dbReference type="EMBL" id="JBHTMX010000036">
    <property type="protein sequence ID" value="MFD1331671.1"/>
    <property type="molecule type" value="Genomic_DNA"/>
</dbReference>
<dbReference type="RefSeq" id="WP_378774886.1">
    <property type="nucleotide sequence ID" value="NZ_JBHTMX010000036.1"/>
</dbReference>
<evidence type="ECO:0000256" key="1">
    <source>
        <dbReference type="SAM" id="Phobius"/>
    </source>
</evidence>
<keyword evidence="1" id="KW-0472">Membrane</keyword>
<dbReference type="Proteomes" id="UP001597171">
    <property type="component" value="Unassembled WGS sequence"/>
</dbReference>
<keyword evidence="3" id="KW-1185">Reference proteome</keyword>
<reference evidence="3" key="1">
    <citation type="journal article" date="2019" name="Int. J. Syst. Evol. Microbiol.">
        <title>The Global Catalogue of Microorganisms (GCM) 10K type strain sequencing project: providing services to taxonomists for standard genome sequencing and annotation.</title>
        <authorList>
            <consortium name="The Broad Institute Genomics Platform"/>
            <consortium name="The Broad Institute Genome Sequencing Center for Infectious Disease"/>
            <person name="Wu L."/>
            <person name="Ma J."/>
        </authorList>
    </citation>
    <scope>NUCLEOTIDE SEQUENCE [LARGE SCALE GENOMIC DNA]</scope>
    <source>
        <strain evidence="3">CCUG 61696</strain>
    </source>
</reference>
<dbReference type="PANTHER" id="PTHR38602:SF1">
    <property type="entry name" value="INNER MEMBRANE PROTEIN"/>
    <property type="match status" value="1"/>
</dbReference>
<keyword evidence="1" id="KW-1133">Transmembrane helix</keyword>